<dbReference type="SUPFAM" id="SSF46689">
    <property type="entry name" value="Homeodomain-like"/>
    <property type="match status" value="1"/>
</dbReference>
<keyword evidence="1 2" id="KW-0238">DNA-binding</keyword>
<dbReference type="PANTHER" id="PTHR43479:SF11">
    <property type="entry name" value="ACREF_ENVCD OPERON REPRESSOR-RELATED"/>
    <property type="match status" value="1"/>
</dbReference>
<dbReference type="Gene3D" id="1.10.357.10">
    <property type="entry name" value="Tetracycline Repressor, domain 2"/>
    <property type="match status" value="1"/>
</dbReference>
<evidence type="ECO:0000259" key="3">
    <source>
        <dbReference type="PROSITE" id="PS50977"/>
    </source>
</evidence>
<comment type="caution">
    <text evidence="4">The sequence shown here is derived from an EMBL/GenBank/DDBJ whole genome shotgun (WGS) entry which is preliminary data.</text>
</comment>
<dbReference type="EMBL" id="JAWDIO010000002">
    <property type="protein sequence ID" value="MDU0353262.1"/>
    <property type="molecule type" value="Genomic_DNA"/>
</dbReference>
<dbReference type="InterPro" id="IPR009057">
    <property type="entry name" value="Homeodomain-like_sf"/>
</dbReference>
<evidence type="ECO:0000313" key="4">
    <source>
        <dbReference type="EMBL" id="MDU0353262.1"/>
    </source>
</evidence>
<reference evidence="4 5" key="1">
    <citation type="submission" date="2023-10" db="EMBL/GenBank/DDBJ databases">
        <title>Glaciecola aquimarina strain GGW-M5 nov., isolated from a coastal seawater.</title>
        <authorList>
            <person name="Bayburt H."/>
            <person name="Kim J.M."/>
            <person name="Choi B.J."/>
            <person name="Jeon C.O."/>
        </authorList>
    </citation>
    <scope>NUCLEOTIDE SEQUENCE [LARGE SCALE GENOMIC DNA]</scope>
    <source>
        <strain evidence="4 5">KCTC 32108</strain>
    </source>
</reference>
<feature type="domain" description="HTH tetR-type" evidence="3">
    <location>
        <begin position="8"/>
        <end position="68"/>
    </location>
</feature>
<feature type="DNA-binding region" description="H-T-H motif" evidence="2">
    <location>
        <begin position="31"/>
        <end position="50"/>
    </location>
</feature>
<evidence type="ECO:0000256" key="1">
    <source>
        <dbReference type="ARBA" id="ARBA00023125"/>
    </source>
</evidence>
<keyword evidence="5" id="KW-1185">Reference proteome</keyword>
<organism evidence="4 5">
    <name type="scientific">Paraglaciecola aquimarina</name>
    <dbReference type="NCBI Taxonomy" id="1235557"/>
    <lineage>
        <taxon>Bacteria</taxon>
        <taxon>Pseudomonadati</taxon>
        <taxon>Pseudomonadota</taxon>
        <taxon>Gammaproteobacteria</taxon>
        <taxon>Alteromonadales</taxon>
        <taxon>Alteromonadaceae</taxon>
        <taxon>Paraglaciecola</taxon>
    </lineage>
</organism>
<dbReference type="PANTHER" id="PTHR43479">
    <property type="entry name" value="ACREF/ENVCD OPERON REPRESSOR-RELATED"/>
    <property type="match status" value="1"/>
</dbReference>
<dbReference type="Proteomes" id="UP001247805">
    <property type="component" value="Unassembled WGS sequence"/>
</dbReference>
<name>A0ABU3STG9_9ALTE</name>
<proteinExistence type="predicted"/>
<dbReference type="Pfam" id="PF00440">
    <property type="entry name" value="TetR_N"/>
    <property type="match status" value="1"/>
</dbReference>
<gene>
    <name evidence="4" type="ORF">RS130_04355</name>
</gene>
<dbReference type="PROSITE" id="PS50977">
    <property type="entry name" value="HTH_TETR_2"/>
    <property type="match status" value="1"/>
</dbReference>
<accession>A0ABU3STG9</accession>
<dbReference type="InterPro" id="IPR001647">
    <property type="entry name" value="HTH_TetR"/>
</dbReference>
<evidence type="ECO:0000313" key="5">
    <source>
        <dbReference type="Proteomes" id="UP001247805"/>
    </source>
</evidence>
<dbReference type="RefSeq" id="WP_316024946.1">
    <property type="nucleotide sequence ID" value="NZ_JAWDIO010000002.1"/>
</dbReference>
<evidence type="ECO:0000256" key="2">
    <source>
        <dbReference type="PROSITE-ProRule" id="PRU00335"/>
    </source>
</evidence>
<sequence length="184" mass="21774">MVGKNLEQILKEKWLRLGLSTLDEKGYEYIKIADLCKQLNVTKGAFYYWFKSKQEFDSCLLEAWRSSFTQQFIAFSSSGQSSQEKLSLLVTRCIEGLEKSSRLEIEINMWAQKDQKVNQFVQQVYQQRLSYLMDLLSDIYSPVEAKRHSLMLYCLLIGCDLFFRQLTRQEAELIFRDYLLKVEQ</sequence>
<dbReference type="InterPro" id="IPR050624">
    <property type="entry name" value="HTH-type_Tx_Regulator"/>
</dbReference>
<protein>
    <submittedName>
        <fullName evidence="4">TetR/AcrR family transcriptional regulator</fullName>
    </submittedName>
</protein>